<evidence type="ECO:0000313" key="3">
    <source>
        <dbReference type="EMBL" id="SUZ70111.1"/>
    </source>
</evidence>
<dbReference type="InterPro" id="IPR007507">
    <property type="entry name" value="Glycos_transf_N"/>
</dbReference>
<dbReference type="SUPFAM" id="SSF53756">
    <property type="entry name" value="UDP-Glycosyltransferase/glycogen phosphorylase"/>
    <property type="match status" value="1"/>
</dbReference>
<dbReference type="Gene3D" id="3.40.50.2000">
    <property type="entry name" value="Glycogen Phosphorylase B"/>
    <property type="match status" value="1"/>
</dbReference>
<feature type="domain" description="3-deoxy-D-manno-octulosonic-acid transferase N-terminal" evidence="2">
    <location>
        <begin position="39"/>
        <end position="204"/>
    </location>
</feature>
<proteinExistence type="predicted"/>
<dbReference type="GO" id="GO:0005886">
    <property type="term" value="C:plasma membrane"/>
    <property type="evidence" value="ECO:0007669"/>
    <property type="project" value="TreeGrafter"/>
</dbReference>
<dbReference type="AlphaFoldDB" id="A0A381PSU4"/>
<dbReference type="PANTHER" id="PTHR42755:SF1">
    <property type="entry name" value="3-DEOXY-D-MANNO-OCTULOSONIC ACID TRANSFERASE, MITOCHONDRIAL-RELATED"/>
    <property type="match status" value="1"/>
</dbReference>
<dbReference type="Pfam" id="PF04413">
    <property type="entry name" value="Glycos_transf_N"/>
    <property type="match status" value="1"/>
</dbReference>
<dbReference type="GO" id="GO:0016740">
    <property type="term" value="F:transferase activity"/>
    <property type="evidence" value="ECO:0007669"/>
    <property type="project" value="UniProtKB-KW"/>
</dbReference>
<dbReference type="EMBL" id="UINC01001081">
    <property type="protein sequence ID" value="SUZ70111.1"/>
    <property type="molecule type" value="Genomic_DNA"/>
</dbReference>
<sequence length="412" mass="47272">MVFIGIIGVIFNKKIREGFFGRFNTDGTLDDFISSLDGNNQTIYWFHASSHGEFLQTKPVLVGLKEIEPHIKIIVSFFSPSGYNNIDDNIIDCKIYLPFDFPWLVKKALKTIKPKKLIFAAYDIWPNLIWTAKAMNIPTVLFAAKFKRKTKKLMPLVRSFYQHVYNNFYSIYTITKKDDEKLRLILDKSKNMIIRVLGNPRYDQVNKVSDQYSIEHTKEILNRKKSIILGSMHNEDKKNIIDGLMDLLNDNNDIYIIWVPHEPISRNINLVYDYFLDKGYSVELYSEQNKLGTDHPRIIIVDVVGVLSKIYWNGIIAYIGGGFSTGIHNVMEPAIARLPVIFGPHYDNFQEAIELIDLGGGWSINNSEEFYNISNKLINNEKLLLNASEAATDVIHNNIGAATRVVRGIIRD</sequence>
<gene>
    <name evidence="3" type="ORF">METZ01_LOCUS22965</name>
</gene>
<dbReference type="Gene3D" id="3.40.50.11720">
    <property type="entry name" value="3-Deoxy-D-manno-octulosonic-acid transferase, N-terminal domain"/>
    <property type="match status" value="1"/>
</dbReference>
<accession>A0A381PSU4</accession>
<organism evidence="3">
    <name type="scientific">marine metagenome</name>
    <dbReference type="NCBI Taxonomy" id="408172"/>
    <lineage>
        <taxon>unclassified sequences</taxon>
        <taxon>metagenomes</taxon>
        <taxon>ecological metagenomes</taxon>
    </lineage>
</organism>
<dbReference type="InterPro" id="IPR039901">
    <property type="entry name" value="Kdotransferase"/>
</dbReference>
<evidence type="ECO:0000259" key="2">
    <source>
        <dbReference type="Pfam" id="PF04413"/>
    </source>
</evidence>
<keyword evidence="1" id="KW-0808">Transferase</keyword>
<protein>
    <recommendedName>
        <fullName evidence="2">3-deoxy-D-manno-octulosonic-acid transferase N-terminal domain-containing protein</fullName>
    </recommendedName>
</protein>
<name>A0A381PSU4_9ZZZZ</name>
<dbReference type="PANTHER" id="PTHR42755">
    <property type="entry name" value="3-DEOXY-MANNO-OCTULOSONATE CYTIDYLYLTRANSFERASE"/>
    <property type="match status" value="1"/>
</dbReference>
<dbReference type="GO" id="GO:0009245">
    <property type="term" value="P:lipid A biosynthetic process"/>
    <property type="evidence" value="ECO:0007669"/>
    <property type="project" value="TreeGrafter"/>
</dbReference>
<dbReference type="InterPro" id="IPR038107">
    <property type="entry name" value="Glycos_transf_N_sf"/>
</dbReference>
<reference evidence="3" key="1">
    <citation type="submission" date="2018-05" db="EMBL/GenBank/DDBJ databases">
        <authorList>
            <person name="Lanie J.A."/>
            <person name="Ng W.-L."/>
            <person name="Kazmierczak K.M."/>
            <person name="Andrzejewski T.M."/>
            <person name="Davidsen T.M."/>
            <person name="Wayne K.J."/>
            <person name="Tettelin H."/>
            <person name="Glass J.I."/>
            <person name="Rusch D."/>
            <person name="Podicherti R."/>
            <person name="Tsui H.-C.T."/>
            <person name="Winkler M.E."/>
        </authorList>
    </citation>
    <scope>NUCLEOTIDE SEQUENCE</scope>
</reference>
<evidence type="ECO:0000256" key="1">
    <source>
        <dbReference type="ARBA" id="ARBA00022679"/>
    </source>
</evidence>